<sequence length="94" mass="10911">MAARSRKWKTERRGQQKLYRVKLKENLEIDGTDTAFTREHVQKPRANPPFAAHADDWRTDAEWAGLEERGYVTQQAGVNGQPASRWRTGKKKVF</sequence>
<dbReference type="Proteomes" id="UP000034805">
    <property type="component" value="Unassembled WGS sequence"/>
</dbReference>
<proteinExistence type="predicted"/>
<accession>A0A0P7U885</accession>
<reference evidence="2 3" key="1">
    <citation type="submission" date="2015-08" db="EMBL/GenBank/DDBJ databases">
        <title>The genome of the Asian arowana (Scleropages formosus).</title>
        <authorList>
            <person name="Tan M.H."/>
            <person name="Gan H.M."/>
            <person name="Croft L.J."/>
            <person name="Austin C.M."/>
        </authorList>
    </citation>
    <scope>NUCLEOTIDE SEQUENCE [LARGE SCALE GENOMIC DNA]</scope>
    <source>
        <strain evidence="2">Aro1</strain>
    </source>
</reference>
<feature type="region of interest" description="Disordered" evidence="1">
    <location>
        <begin position="74"/>
        <end position="94"/>
    </location>
</feature>
<dbReference type="EMBL" id="JARO02007544">
    <property type="protein sequence ID" value="KPP63827.1"/>
    <property type="molecule type" value="Genomic_DNA"/>
</dbReference>
<dbReference type="AlphaFoldDB" id="A0A0P7U885"/>
<protein>
    <submittedName>
        <fullName evidence="2">Uncharacterized protein</fullName>
    </submittedName>
</protein>
<evidence type="ECO:0000256" key="1">
    <source>
        <dbReference type="SAM" id="MobiDB-lite"/>
    </source>
</evidence>
<gene>
    <name evidence="2" type="ORF">Z043_117881</name>
</gene>
<evidence type="ECO:0000313" key="2">
    <source>
        <dbReference type="EMBL" id="KPP63827.1"/>
    </source>
</evidence>
<organism evidence="2 3">
    <name type="scientific">Scleropages formosus</name>
    <name type="common">Asian bonytongue</name>
    <name type="synonym">Osteoglossum formosum</name>
    <dbReference type="NCBI Taxonomy" id="113540"/>
    <lineage>
        <taxon>Eukaryota</taxon>
        <taxon>Metazoa</taxon>
        <taxon>Chordata</taxon>
        <taxon>Craniata</taxon>
        <taxon>Vertebrata</taxon>
        <taxon>Euteleostomi</taxon>
        <taxon>Actinopterygii</taxon>
        <taxon>Neopterygii</taxon>
        <taxon>Teleostei</taxon>
        <taxon>Osteoglossocephala</taxon>
        <taxon>Osteoglossomorpha</taxon>
        <taxon>Osteoglossiformes</taxon>
        <taxon>Osteoglossidae</taxon>
        <taxon>Scleropages</taxon>
    </lineage>
</organism>
<name>A0A0P7U885_SCLFO</name>
<evidence type="ECO:0000313" key="3">
    <source>
        <dbReference type="Proteomes" id="UP000034805"/>
    </source>
</evidence>
<comment type="caution">
    <text evidence="2">The sequence shown here is derived from an EMBL/GenBank/DDBJ whole genome shotgun (WGS) entry which is preliminary data.</text>
</comment>